<dbReference type="SUPFAM" id="SSF48371">
    <property type="entry name" value="ARM repeat"/>
    <property type="match status" value="1"/>
</dbReference>
<dbReference type="InterPro" id="IPR016024">
    <property type="entry name" value="ARM-type_fold"/>
</dbReference>
<protein>
    <recommendedName>
        <fullName evidence="1">Formin GTPase-binding domain-containing protein</fullName>
    </recommendedName>
</protein>
<organism evidence="2 3">
    <name type="scientific">Patella caerulea</name>
    <name type="common">Rayed Mediterranean limpet</name>
    <dbReference type="NCBI Taxonomy" id="87958"/>
    <lineage>
        <taxon>Eukaryota</taxon>
        <taxon>Metazoa</taxon>
        <taxon>Spiralia</taxon>
        <taxon>Lophotrochozoa</taxon>
        <taxon>Mollusca</taxon>
        <taxon>Gastropoda</taxon>
        <taxon>Patellogastropoda</taxon>
        <taxon>Patelloidea</taxon>
        <taxon>Patellidae</taxon>
        <taxon>Patella</taxon>
    </lineage>
</organism>
<dbReference type="GO" id="GO:0031267">
    <property type="term" value="F:small GTPase binding"/>
    <property type="evidence" value="ECO:0007669"/>
    <property type="project" value="InterPro"/>
</dbReference>
<dbReference type="PANTHER" id="PTHR46345:SF8">
    <property type="entry name" value="FORMIN 3, ISOFORM B"/>
    <property type="match status" value="1"/>
</dbReference>
<sequence>MSKITNPDTPSADILPKTTRFGKKKQNRAKRCKSDGFTLEPDILAQEKSTEAVHFLSWIRNPTIHNLAKLRKCIKYNEREWMEDFLSFDGLGLLFQCLNNLAKCESHHLGDMVLKMQCASCIREVVNSQSGLDCLLTMKDKSENLFGKRIAFGKSEVYQHHTFTSRTVC</sequence>
<comment type="caution">
    <text evidence="2">The sequence shown here is derived from an EMBL/GenBank/DDBJ whole genome shotgun (WGS) entry which is preliminary data.</text>
</comment>
<dbReference type="PANTHER" id="PTHR46345">
    <property type="entry name" value="INVERTED FORMIN-2"/>
    <property type="match status" value="1"/>
</dbReference>
<reference evidence="2 3" key="1">
    <citation type="submission" date="2024-01" db="EMBL/GenBank/DDBJ databases">
        <title>The genome of the rayed Mediterranean limpet Patella caerulea (Linnaeus, 1758).</title>
        <authorList>
            <person name="Anh-Thu Weber A."/>
            <person name="Halstead-Nussloch G."/>
        </authorList>
    </citation>
    <scope>NUCLEOTIDE SEQUENCE [LARGE SCALE GENOMIC DNA]</scope>
    <source>
        <strain evidence="2">AATW-2023a</strain>
        <tissue evidence="2">Whole specimen</tissue>
    </source>
</reference>
<dbReference type="Pfam" id="PF06371">
    <property type="entry name" value="Drf_GBD"/>
    <property type="match status" value="1"/>
</dbReference>
<keyword evidence="3" id="KW-1185">Reference proteome</keyword>
<dbReference type="InterPro" id="IPR011989">
    <property type="entry name" value="ARM-like"/>
</dbReference>
<dbReference type="GO" id="GO:0003779">
    <property type="term" value="F:actin binding"/>
    <property type="evidence" value="ECO:0007669"/>
    <property type="project" value="InterPro"/>
</dbReference>
<dbReference type="Gene3D" id="1.25.10.10">
    <property type="entry name" value="Leucine-rich Repeat Variant"/>
    <property type="match status" value="1"/>
</dbReference>
<name>A0AAN8PHY4_PATCE</name>
<gene>
    <name evidence="2" type="ORF">SNE40_016002</name>
</gene>
<evidence type="ECO:0000313" key="2">
    <source>
        <dbReference type="EMBL" id="KAK6172316.1"/>
    </source>
</evidence>
<feature type="domain" description="Formin GTPase-binding" evidence="1">
    <location>
        <begin position="55"/>
        <end position="139"/>
    </location>
</feature>
<dbReference type="Proteomes" id="UP001347796">
    <property type="component" value="Unassembled WGS sequence"/>
</dbReference>
<dbReference type="InterPro" id="IPR010473">
    <property type="entry name" value="GTPase-bd"/>
</dbReference>
<accession>A0AAN8PHY4</accession>
<evidence type="ECO:0000313" key="3">
    <source>
        <dbReference type="Proteomes" id="UP001347796"/>
    </source>
</evidence>
<proteinExistence type="predicted"/>
<dbReference type="EMBL" id="JAZGQO010000011">
    <property type="protein sequence ID" value="KAK6172316.1"/>
    <property type="molecule type" value="Genomic_DNA"/>
</dbReference>
<evidence type="ECO:0000259" key="1">
    <source>
        <dbReference type="Pfam" id="PF06371"/>
    </source>
</evidence>
<dbReference type="AlphaFoldDB" id="A0AAN8PHY4"/>
<dbReference type="GO" id="GO:0030036">
    <property type="term" value="P:actin cytoskeleton organization"/>
    <property type="evidence" value="ECO:0007669"/>
    <property type="project" value="InterPro"/>
</dbReference>